<feature type="domain" description="Ice-binding protein C-terminal" evidence="2">
    <location>
        <begin position="414"/>
        <end position="437"/>
    </location>
</feature>
<dbReference type="Proteomes" id="UP000235916">
    <property type="component" value="Unassembled WGS sequence"/>
</dbReference>
<evidence type="ECO:0000259" key="2">
    <source>
        <dbReference type="Pfam" id="PF07589"/>
    </source>
</evidence>
<comment type="caution">
    <text evidence="3">The sequence shown here is derived from an EMBL/GenBank/DDBJ whole genome shotgun (WGS) entry which is preliminary data.</text>
</comment>
<protein>
    <recommendedName>
        <fullName evidence="2">Ice-binding protein C-terminal domain-containing protein</fullName>
    </recommendedName>
</protein>
<dbReference type="EMBL" id="POSP01000003">
    <property type="protein sequence ID" value="PND36754.1"/>
    <property type="molecule type" value="Genomic_DNA"/>
</dbReference>
<evidence type="ECO:0000313" key="3">
    <source>
        <dbReference type="EMBL" id="PND36754.1"/>
    </source>
</evidence>
<name>A0A2N8KTH4_9BURK</name>
<dbReference type="Pfam" id="PF07589">
    <property type="entry name" value="PEP-CTERM"/>
    <property type="match status" value="1"/>
</dbReference>
<proteinExistence type="predicted"/>
<accession>A0A2N8KTH4</accession>
<dbReference type="AlphaFoldDB" id="A0A2N8KTH4"/>
<gene>
    <name evidence="3" type="ORF">C1O66_03810</name>
</gene>
<dbReference type="NCBIfam" id="TIGR02595">
    <property type="entry name" value="PEP_CTERM"/>
    <property type="match status" value="1"/>
</dbReference>
<evidence type="ECO:0000256" key="1">
    <source>
        <dbReference type="SAM" id="MobiDB-lite"/>
    </source>
</evidence>
<sequence length="461" mass="48978">MSGPVFHGLLQQPLRGASRLRVLADGHATPADPNGPFPALRAGIRLSHHLRTLPRIGRLPGISPLRIASMLTAPTSRVSLRPLLGLALCASVLTPAQAALKTRGQDAELVLLLLDQKKAEMTYIKDLGINAKEFWITAQQDMGASLFKYLDPDTDEALKTFLGSADLASVRWIVAASNVGNSEGKERNDYVTLNNSGDLATQQKNFKAMSETLTDTLISKDDIFKYLINVESAGQAQILISNLRTEENGSALASNAAGNVLTYAGKSTSFFARGNNLAPGDCVMVATLCMGNPLGTSSWFYKLTPVVTEEGETEGYLPLVYDEFDNLSGDGYWGLIKDPNSSKYVLSYTLAGSNPRSLVSTDFGRSRLSFTDYSAQSGFARQILALAGDDVANAPDAAALFLNGSLAAQQAVTAVPEPQSWGLMALGLLGLAAHARRRSSNSNVLSNGLSNTSSSSGASQA</sequence>
<dbReference type="OrthoDB" id="9153336at2"/>
<dbReference type="InterPro" id="IPR013424">
    <property type="entry name" value="Ice-binding_C"/>
</dbReference>
<organism evidence="3 4">
    <name type="scientific">Kinneretia aquatilis</name>
    <dbReference type="NCBI Taxonomy" id="2070761"/>
    <lineage>
        <taxon>Bacteria</taxon>
        <taxon>Pseudomonadati</taxon>
        <taxon>Pseudomonadota</taxon>
        <taxon>Betaproteobacteria</taxon>
        <taxon>Burkholderiales</taxon>
        <taxon>Sphaerotilaceae</taxon>
        <taxon>Roseateles</taxon>
    </lineage>
</organism>
<keyword evidence="4" id="KW-1185">Reference proteome</keyword>
<reference evidence="3 4" key="1">
    <citation type="submission" date="2018-01" db="EMBL/GenBank/DDBJ databases">
        <title>Draft genome sequence of Paucibacter aquatile CR182 isolated from freshwater of the Nakdong River.</title>
        <authorList>
            <person name="Choi A."/>
            <person name="Chung E.J."/>
        </authorList>
    </citation>
    <scope>NUCLEOTIDE SEQUENCE [LARGE SCALE GENOMIC DNA]</scope>
    <source>
        <strain evidence="3 4">CR182</strain>
    </source>
</reference>
<evidence type="ECO:0000313" key="4">
    <source>
        <dbReference type="Proteomes" id="UP000235916"/>
    </source>
</evidence>
<feature type="region of interest" description="Disordered" evidence="1">
    <location>
        <begin position="442"/>
        <end position="461"/>
    </location>
</feature>